<dbReference type="Proteomes" id="UP000663882">
    <property type="component" value="Unassembled WGS sequence"/>
</dbReference>
<dbReference type="Pfam" id="PF01120">
    <property type="entry name" value="Alpha_L_fucos"/>
    <property type="match status" value="1"/>
</dbReference>
<comment type="similarity">
    <text evidence="1">Belongs to the glycosyl hydrolase 29 family.</text>
</comment>
<sequence length="183" mass="21127">MNSIRLYAILVDFCLIFVFSGSSYLPEWSSLDTRPLPSWYDQSKVGIFIHWGVFSVPSINSEAWMWWAWKGDNPNPDTVAFMNKNYPPDWTYADFAAQFHAELYDPNEWADIFAASGAKTDHSSISIYMNQHSIYICSHDVHLNEPNHPYISSTMEHTKLKFDPMTHPMICGILRNVMIVVLL</sequence>
<dbReference type="GO" id="GO:0004560">
    <property type="term" value="F:alpha-L-fucosidase activity"/>
    <property type="evidence" value="ECO:0007669"/>
    <property type="project" value="UniProtKB-EC"/>
</dbReference>
<keyword evidence="3" id="KW-0732">Signal</keyword>
<dbReference type="PANTHER" id="PTHR10030">
    <property type="entry name" value="ALPHA-L-FUCOSIDASE"/>
    <property type="match status" value="1"/>
</dbReference>
<evidence type="ECO:0000313" key="7">
    <source>
        <dbReference type="EMBL" id="CAF0808967.1"/>
    </source>
</evidence>
<accession>A0A813TJ56</accession>
<feature type="domain" description="Glycoside hydrolase family 29 N-terminal" evidence="6">
    <location>
        <begin position="22"/>
        <end position="119"/>
    </location>
</feature>
<evidence type="ECO:0000259" key="6">
    <source>
        <dbReference type="Pfam" id="PF01120"/>
    </source>
</evidence>
<gene>
    <name evidence="7" type="ORF">RFH988_LOCUS4326</name>
</gene>
<proteinExistence type="inferred from homology"/>
<protein>
    <recommendedName>
        <fullName evidence="2">alpha-L-fucosidase</fullName>
        <ecNumber evidence="2">3.2.1.51</ecNumber>
    </recommendedName>
</protein>
<evidence type="ECO:0000256" key="3">
    <source>
        <dbReference type="ARBA" id="ARBA00022729"/>
    </source>
</evidence>
<evidence type="ECO:0000256" key="1">
    <source>
        <dbReference type="ARBA" id="ARBA00007951"/>
    </source>
</evidence>
<dbReference type="GO" id="GO:0016139">
    <property type="term" value="P:glycoside catabolic process"/>
    <property type="evidence" value="ECO:0007669"/>
    <property type="project" value="TreeGrafter"/>
</dbReference>
<evidence type="ECO:0000256" key="5">
    <source>
        <dbReference type="ARBA" id="ARBA00023295"/>
    </source>
</evidence>
<dbReference type="InterPro" id="IPR057739">
    <property type="entry name" value="Glyco_hydro_29_N"/>
</dbReference>
<evidence type="ECO:0000313" key="8">
    <source>
        <dbReference type="Proteomes" id="UP000663882"/>
    </source>
</evidence>
<evidence type="ECO:0000256" key="4">
    <source>
        <dbReference type="ARBA" id="ARBA00022801"/>
    </source>
</evidence>
<reference evidence="7" key="1">
    <citation type="submission" date="2021-02" db="EMBL/GenBank/DDBJ databases">
        <authorList>
            <person name="Nowell W R."/>
        </authorList>
    </citation>
    <scope>NUCLEOTIDE SEQUENCE</scope>
</reference>
<dbReference type="SUPFAM" id="SSF51445">
    <property type="entry name" value="(Trans)glycosidases"/>
    <property type="match status" value="1"/>
</dbReference>
<dbReference type="InterPro" id="IPR017853">
    <property type="entry name" value="GH"/>
</dbReference>
<keyword evidence="4" id="KW-0378">Hydrolase</keyword>
<keyword evidence="5" id="KW-0326">Glycosidase</keyword>
<comment type="caution">
    <text evidence="7">The sequence shown here is derived from an EMBL/GenBank/DDBJ whole genome shotgun (WGS) entry which is preliminary data.</text>
</comment>
<dbReference type="PANTHER" id="PTHR10030:SF37">
    <property type="entry name" value="ALPHA-L-FUCOSIDASE-RELATED"/>
    <property type="match status" value="1"/>
</dbReference>
<dbReference type="EC" id="3.2.1.51" evidence="2"/>
<evidence type="ECO:0000256" key="2">
    <source>
        <dbReference type="ARBA" id="ARBA00012662"/>
    </source>
</evidence>
<dbReference type="SMART" id="SM00812">
    <property type="entry name" value="Alpha_L_fucos"/>
    <property type="match status" value="1"/>
</dbReference>
<name>A0A813TJ56_9BILA</name>
<organism evidence="7 8">
    <name type="scientific">Rotaria sordida</name>
    <dbReference type="NCBI Taxonomy" id="392033"/>
    <lineage>
        <taxon>Eukaryota</taxon>
        <taxon>Metazoa</taxon>
        <taxon>Spiralia</taxon>
        <taxon>Gnathifera</taxon>
        <taxon>Rotifera</taxon>
        <taxon>Eurotatoria</taxon>
        <taxon>Bdelloidea</taxon>
        <taxon>Philodinida</taxon>
        <taxon>Philodinidae</taxon>
        <taxon>Rotaria</taxon>
    </lineage>
</organism>
<dbReference type="GO" id="GO:0006004">
    <property type="term" value="P:fucose metabolic process"/>
    <property type="evidence" value="ECO:0007669"/>
    <property type="project" value="TreeGrafter"/>
</dbReference>
<dbReference type="Gene3D" id="3.20.20.80">
    <property type="entry name" value="Glycosidases"/>
    <property type="match status" value="1"/>
</dbReference>
<dbReference type="AlphaFoldDB" id="A0A813TJ56"/>
<dbReference type="InterPro" id="IPR000933">
    <property type="entry name" value="Glyco_hydro_29"/>
</dbReference>
<dbReference type="EMBL" id="CAJNOO010000112">
    <property type="protein sequence ID" value="CAF0808967.1"/>
    <property type="molecule type" value="Genomic_DNA"/>
</dbReference>
<dbReference type="OrthoDB" id="6039950at2759"/>
<dbReference type="GO" id="GO:0005764">
    <property type="term" value="C:lysosome"/>
    <property type="evidence" value="ECO:0007669"/>
    <property type="project" value="TreeGrafter"/>
</dbReference>